<organism evidence="1 2">
    <name type="scientific">Pluteus cervinus</name>
    <dbReference type="NCBI Taxonomy" id="181527"/>
    <lineage>
        <taxon>Eukaryota</taxon>
        <taxon>Fungi</taxon>
        <taxon>Dikarya</taxon>
        <taxon>Basidiomycota</taxon>
        <taxon>Agaricomycotina</taxon>
        <taxon>Agaricomycetes</taxon>
        <taxon>Agaricomycetidae</taxon>
        <taxon>Agaricales</taxon>
        <taxon>Pluteineae</taxon>
        <taxon>Pluteaceae</taxon>
        <taxon>Pluteus</taxon>
    </lineage>
</organism>
<dbReference type="EMBL" id="ML208401">
    <property type="protein sequence ID" value="TFK66572.1"/>
    <property type="molecule type" value="Genomic_DNA"/>
</dbReference>
<sequence>MFHILLLIKYSNTFSFFPSSTISLFLLCCYIVHYSLYHLIDPFFSLSSFLDVILPLIFR</sequence>
<evidence type="ECO:0000313" key="2">
    <source>
        <dbReference type="Proteomes" id="UP000308600"/>
    </source>
</evidence>
<proteinExistence type="predicted"/>
<name>A0ACD3AM47_9AGAR</name>
<evidence type="ECO:0000313" key="1">
    <source>
        <dbReference type="EMBL" id="TFK66572.1"/>
    </source>
</evidence>
<dbReference type="Proteomes" id="UP000308600">
    <property type="component" value="Unassembled WGS sequence"/>
</dbReference>
<gene>
    <name evidence="1" type="ORF">BDN72DRAFT_142868</name>
</gene>
<keyword evidence="2" id="KW-1185">Reference proteome</keyword>
<protein>
    <submittedName>
        <fullName evidence="1">Uncharacterized protein</fullName>
    </submittedName>
</protein>
<accession>A0ACD3AM47</accession>
<reference evidence="1 2" key="1">
    <citation type="journal article" date="2019" name="Nat. Ecol. Evol.">
        <title>Megaphylogeny resolves global patterns of mushroom evolution.</title>
        <authorList>
            <person name="Varga T."/>
            <person name="Krizsan K."/>
            <person name="Foldi C."/>
            <person name="Dima B."/>
            <person name="Sanchez-Garcia M."/>
            <person name="Sanchez-Ramirez S."/>
            <person name="Szollosi G.J."/>
            <person name="Szarkandi J.G."/>
            <person name="Papp V."/>
            <person name="Albert L."/>
            <person name="Andreopoulos W."/>
            <person name="Angelini C."/>
            <person name="Antonin V."/>
            <person name="Barry K.W."/>
            <person name="Bougher N.L."/>
            <person name="Buchanan P."/>
            <person name="Buyck B."/>
            <person name="Bense V."/>
            <person name="Catcheside P."/>
            <person name="Chovatia M."/>
            <person name="Cooper J."/>
            <person name="Damon W."/>
            <person name="Desjardin D."/>
            <person name="Finy P."/>
            <person name="Geml J."/>
            <person name="Haridas S."/>
            <person name="Hughes K."/>
            <person name="Justo A."/>
            <person name="Karasinski D."/>
            <person name="Kautmanova I."/>
            <person name="Kiss B."/>
            <person name="Kocsube S."/>
            <person name="Kotiranta H."/>
            <person name="LaButti K.M."/>
            <person name="Lechner B.E."/>
            <person name="Liimatainen K."/>
            <person name="Lipzen A."/>
            <person name="Lukacs Z."/>
            <person name="Mihaltcheva S."/>
            <person name="Morgado L.N."/>
            <person name="Niskanen T."/>
            <person name="Noordeloos M.E."/>
            <person name="Ohm R.A."/>
            <person name="Ortiz-Santana B."/>
            <person name="Ovrebo C."/>
            <person name="Racz N."/>
            <person name="Riley R."/>
            <person name="Savchenko A."/>
            <person name="Shiryaev A."/>
            <person name="Soop K."/>
            <person name="Spirin V."/>
            <person name="Szebenyi C."/>
            <person name="Tomsovsky M."/>
            <person name="Tulloss R.E."/>
            <person name="Uehling J."/>
            <person name="Grigoriev I.V."/>
            <person name="Vagvolgyi C."/>
            <person name="Papp T."/>
            <person name="Martin F.M."/>
            <person name="Miettinen O."/>
            <person name="Hibbett D.S."/>
            <person name="Nagy L.G."/>
        </authorList>
    </citation>
    <scope>NUCLEOTIDE SEQUENCE [LARGE SCALE GENOMIC DNA]</scope>
    <source>
        <strain evidence="1 2">NL-1719</strain>
    </source>
</reference>